<dbReference type="Proteomes" id="UP000026923">
    <property type="component" value="Unassembled WGS sequence"/>
</dbReference>
<dbReference type="EMBL" id="AMCZ02000002">
    <property type="protein sequence ID" value="EWC43006.1"/>
    <property type="molecule type" value="Genomic_DNA"/>
</dbReference>
<dbReference type="AlphaFoldDB" id="A0A061JTC2"/>
<protein>
    <submittedName>
        <fullName evidence="1">Uncharacterized protein</fullName>
    </submittedName>
</protein>
<organism evidence="1 2">
    <name type="scientific">Stutzerimonas stutzeri KOS6</name>
    <dbReference type="NCBI Taxonomy" id="1218352"/>
    <lineage>
        <taxon>Bacteria</taxon>
        <taxon>Pseudomonadati</taxon>
        <taxon>Pseudomonadota</taxon>
        <taxon>Gammaproteobacteria</taxon>
        <taxon>Pseudomonadales</taxon>
        <taxon>Pseudomonadaceae</taxon>
        <taxon>Stutzerimonas</taxon>
    </lineage>
</organism>
<dbReference type="HOGENOM" id="CLU_3238447_0_0_6"/>
<evidence type="ECO:0000313" key="1">
    <source>
        <dbReference type="EMBL" id="EWC43006.1"/>
    </source>
</evidence>
<sequence length="43" mass="4876">MPDVAAWPQMIVVVLQVTQHLRLSLTLASMAVFRHPLCFQTPE</sequence>
<name>A0A061JTC2_STUST</name>
<accession>A0A061JTC2</accession>
<gene>
    <name evidence="1" type="ORF">B597_002970</name>
</gene>
<reference evidence="1 2" key="1">
    <citation type="journal article" date="2013" name="Genome Announc.">
        <title>Draft Genome of the Nitrogen-Fixing Bacterium Pseudomonas stutzeri Strain KOS6 Isolated from Industrial Hydrocarbon Sludge.</title>
        <authorList>
            <person name="Grigoryeva T.V."/>
            <person name="Laikov A.V."/>
            <person name="Naumova R.P."/>
            <person name="Manolov A.I."/>
            <person name="Larin A.K."/>
            <person name="Karpova I.Y."/>
            <person name="Semashko T.A."/>
            <person name="Alexeev D.G."/>
            <person name="Kostryukova E.S."/>
            <person name="Muller R."/>
            <person name="Govorun V.M."/>
        </authorList>
    </citation>
    <scope>NUCLEOTIDE SEQUENCE [LARGE SCALE GENOMIC DNA]</scope>
    <source>
        <strain evidence="1 2">KOS6</strain>
    </source>
</reference>
<comment type="caution">
    <text evidence="1">The sequence shown here is derived from an EMBL/GenBank/DDBJ whole genome shotgun (WGS) entry which is preliminary data.</text>
</comment>
<evidence type="ECO:0000313" key="2">
    <source>
        <dbReference type="Proteomes" id="UP000026923"/>
    </source>
</evidence>
<proteinExistence type="predicted"/>